<keyword evidence="3 6" id="KW-0812">Transmembrane</keyword>
<organism evidence="7 9">
    <name type="scientific">Coffea arabica</name>
    <name type="common">Arabian coffee</name>
    <dbReference type="NCBI Taxonomy" id="13443"/>
    <lineage>
        <taxon>Eukaryota</taxon>
        <taxon>Viridiplantae</taxon>
        <taxon>Streptophyta</taxon>
        <taxon>Embryophyta</taxon>
        <taxon>Tracheophyta</taxon>
        <taxon>Spermatophyta</taxon>
        <taxon>Magnoliopsida</taxon>
        <taxon>eudicotyledons</taxon>
        <taxon>Gunneridae</taxon>
        <taxon>Pentapetalae</taxon>
        <taxon>asterids</taxon>
        <taxon>lamiids</taxon>
        <taxon>Gentianales</taxon>
        <taxon>Rubiaceae</taxon>
        <taxon>Ixoroideae</taxon>
        <taxon>Gardenieae complex</taxon>
        <taxon>Bertiereae - Coffeeae clade</taxon>
        <taxon>Coffeeae</taxon>
        <taxon>Coffea</taxon>
    </lineage>
</organism>
<dbReference type="GO" id="GO:0005737">
    <property type="term" value="C:cytoplasm"/>
    <property type="evidence" value="ECO:0007669"/>
    <property type="project" value="UniProtKB-ARBA"/>
</dbReference>
<evidence type="ECO:0000256" key="3">
    <source>
        <dbReference type="ARBA" id="ARBA00022692"/>
    </source>
</evidence>
<evidence type="ECO:0000256" key="2">
    <source>
        <dbReference type="ARBA" id="ARBA00008707"/>
    </source>
</evidence>
<accession>A0A6P6WZR9</accession>
<dbReference type="Pfam" id="PF05078">
    <property type="entry name" value="DUF679"/>
    <property type="match status" value="1"/>
</dbReference>
<sequence length="188" mass="20273">MANKASIAQNAFVGLSSLIKLLPTGTVFAYQFLNPLLIGGDGDSCKVANKVLSYILIVVCGLSCFFSSFTDSYTDSDGEVHYGIATFKGFWPNPDDKDLSSYKIRFGDFVHASFALLVFAGVALLNDNSVDCFYPSFEKHKKVVVSVLPTVVGAVSSAVFALFPTKRNYIGYPPSSQKSNPPKSLLDG</sequence>
<protein>
    <submittedName>
        <fullName evidence="8 9">Protein DMP2-like</fullName>
    </submittedName>
</protein>
<evidence type="ECO:0000256" key="4">
    <source>
        <dbReference type="ARBA" id="ARBA00022989"/>
    </source>
</evidence>
<evidence type="ECO:0000256" key="5">
    <source>
        <dbReference type="ARBA" id="ARBA00023136"/>
    </source>
</evidence>
<dbReference type="AlphaFoldDB" id="A0A6P6WZR9"/>
<dbReference type="PANTHER" id="PTHR31621">
    <property type="entry name" value="PROTEIN DMP3"/>
    <property type="match status" value="1"/>
</dbReference>
<comment type="similarity">
    <text evidence="2">Belongs to the plant DMP1 protein family.</text>
</comment>
<dbReference type="GO" id="GO:0016020">
    <property type="term" value="C:membrane"/>
    <property type="evidence" value="ECO:0007669"/>
    <property type="project" value="UniProtKB-SubCell"/>
</dbReference>
<feature type="transmembrane region" description="Helical" evidence="6">
    <location>
        <begin position="106"/>
        <end position="125"/>
    </location>
</feature>
<dbReference type="OrthoDB" id="1928191at2759"/>
<feature type="transmembrane region" description="Helical" evidence="6">
    <location>
        <begin position="51"/>
        <end position="69"/>
    </location>
</feature>
<keyword evidence="7" id="KW-1185">Reference proteome</keyword>
<comment type="subcellular location">
    <subcellularLocation>
        <location evidence="1">Membrane</location>
        <topology evidence="1">Multi-pass membrane protein</topology>
    </subcellularLocation>
</comment>
<evidence type="ECO:0000313" key="7">
    <source>
        <dbReference type="Proteomes" id="UP001652660"/>
    </source>
</evidence>
<dbReference type="GeneID" id="113737893"/>
<proteinExistence type="inferred from homology"/>
<dbReference type="Proteomes" id="UP001652660">
    <property type="component" value="Chromosome 3c"/>
</dbReference>
<reference evidence="7" key="1">
    <citation type="journal article" date="2025" name="Foods">
        <title>Unveiling the Microbial Signatures of Arabica Coffee Cherries: Insights into Ripeness Specific Diversity, Functional Traits, and Implications for Quality and Safety.</title>
        <authorList>
            <consortium name="RefSeq"/>
            <person name="Tenea G.N."/>
            <person name="Cifuentes V."/>
            <person name="Reyes P."/>
            <person name="Cevallos-Vallejos M."/>
        </authorList>
    </citation>
    <scope>NUCLEOTIDE SEQUENCE [LARGE SCALE GENOMIC DNA]</scope>
</reference>
<gene>
    <name evidence="9" type="primary">LOC113737893</name>
    <name evidence="8" type="synonym">LOC113735342</name>
</gene>
<dbReference type="PANTHER" id="PTHR31621:SF66">
    <property type="entry name" value="PROTEIN DMP2"/>
    <property type="match status" value="1"/>
</dbReference>
<dbReference type="GO" id="GO:0010256">
    <property type="term" value="P:endomembrane system organization"/>
    <property type="evidence" value="ECO:0007669"/>
    <property type="project" value="TreeGrafter"/>
</dbReference>
<keyword evidence="5 6" id="KW-0472">Membrane</keyword>
<evidence type="ECO:0000256" key="6">
    <source>
        <dbReference type="SAM" id="Phobius"/>
    </source>
</evidence>
<feature type="transmembrane region" description="Helical" evidence="6">
    <location>
        <begin position="145"/>
        <end position="163"/>
    </location>
</feature>
<dbReference type="RefSeq" id="XP_027120835.1">
    <property type="nucleotide sequence ID" value="XM_027265034.1"/>
</dbReference>
<dbReference type="InterPro" id="IPR007770">
    <property type="entry name" value="DMP"/>
</dbReference>
<dbReference type="Proteomes" id="UP001652660">
    <property type="component" value="Chromosome 3e"/>
</dbReference>
<evidence type="ECO:0000313" key="8">
    <source>
        <dbReference type="RefSeq" id="XP_027118158.1"/>
    </source>
</evidence>
<evidence type="ECO:0000256" key="1">
    <source>
        <dbReference type="ARBA" id="ARBA00004141"/>
    </source>
</evidence>
<dbReference type="RefSeq" id="XP_027118158.1">
    <property type="nucleotide sequence ID" value="XM_027262357.1"/>
</dbReference>
<keyword evidence="4 6" id="KW-1133">Transmembrane helix</keyword>
<reference evidence="8 9" key="2">
    <citation type="submission" date="2025-04" db="UniProtKB">
        <authorList>
            <consortium name="RefSeq"/>
        </authorList>
    </citation>
    <scope>IDENTIFICATION</scope>
    <source>
        <tissue evidence="8 9">Leaves</tissue>
    </source>
</reference>
<evidence type="ECO:0000313" key="9">
    <source>
        <dbReference type="RefSeq" id="XP_027120835.1"/>
    </source>
</evidence>
<name>A0A6P6WZR9_COFAR</name>